<dbReference type="AlphaFoldDB" id="A4A1W5"/>
<gene>
    <name evidence="2" type="ORF">DSM3645_13435</name>
</gene>
<evidence type="ECO:0000313" key="2">
    <source>
        <dbReference type="EMBL" id="EAQ77255.1"/>
    </source>
</evidence>
<dbReference type="eggNOG" id="COG0764">
    <property type="taxonomic scope" value="Bacteria"/>
</dbReference>
<protein>
    <submittedName>
        <fullName evidence="2">Probable hydroxymyristoyl-(Acyl carrier protein) dehydratase</fullName>
    </submittedName>
</protein>
<dbReference type="InterPro" id="IPR029069">
    <property type="entry name" value="HotDog_dom_sf"/>
</dbReference>
<accession>A4A1W5</accession>
<reference evidence="2 3" key="1">
    <citation type="submission" date="2006-02" db="EMBL/GenBank/DDBJ databases">
        <authorList>
            <person name="Amann R."/>
            <person name="Ferriera S."/>
            <person name="Johnson J."/>
            <person name="Kravitz S."/>
            <person name="Halpern A."/>
            <person name="Remington K."/>
            <person name="Beeson K."/>
            <person name="Tran B."/>
            <person name="Rogers Y.-H."/>
            <person name="Friedman R."/>
            <person name="Venter J.C."/>
        </authorList>
    </citation>
    <scope>NUCLEOTIDE SEQUENCE [LARGE SCALE GENOMIC DNA]</scope>
    <source>
        <strain evidence="2 3">DSM 3645</strain>
    </source>
</reference>
<dbReference type="Pfam" id="PF07977">
    <property type="entry name" value="FabA"/>
    <property type="match status" value="1"/>
</dbReference>
<name>A4A1W5_9BACT</name>
<dbReference type="InterPro" id="IPR013114">
    <property type="entry name" value="FabA_FabZ"/>
</dbReference>
<dbReference type="EMBL" id="AANZ01000038">
    <property type="protein sequence ID" value="EAQ77255.1"/>
    <property type="molecule type" value="Genomic_DNA"/>
</dbReference>
<dbReference type="SUPFAM" id="SSF54637">
    <property type="entry name" value="Thioesterase/thiol ester dehydrase-isomerase"/>
    <property type="match status" value="1"/>
</dbReference>
<comment type="caution">
    <text evidence="2">The sequence shown here is derived from an EMBL/GenBank/DDBJ whole genome shotgun (WGS) entry which is preliminary data.</text>
</comment>
<dbReference type="STRING" id="314230.DSM3645_13435"/>
<dbReference type="Gene3D" id="3.10.129.10">
    <property type="entry name" value="Hotdog Thioesterase"/>
    <property type="match status" value="1"/>
</dbReference>
<dbReference type="PANTHER" id="PTHR30272">
    <property type="entry name" value="3-HYDROXYACYL-[ACYL-CARRIER-PROTEIN] DEHYDRATASE"/>
    <property type="match status" value="1"/>
</dbReference>
<evidence type="ECO:0000313" key="3">
    <source>
        <dbReference type="Proteomes" id="UP000004358"/>
    </source>
</evidence>
<evidence type="ECO:0000256" key="1">
    <source>
        <dbReference type="ARBA" id="ARBA00023239"/>
    </source>
</evidence>
<dbReference type="PANTHER" id="PTHR30272:SF1">
    <property type="entry name" value="3-HYDROXYACYL-[ACYL-CARRIER-PROTEIN] DEHYDRATASE"/>
    <property type="match status" value="1"/>
</dbReference>
<dbReference type="GO" id="GO:0016829">
    <property type="term" value="F:lyase activity"/>
    <property type="evidence" value="ECO:0007669"/>
    <property type="project" value="UniProtKB-KW"/>
</dbReference>
<dbReference type="Proteomes" id="UP000004358">
    <property type="component" value="Unassembled WGS sequence"/>
</dbReference>
<dbReference type="HOGENOM" id="CLU_078912_3_1_0"/>
<sequence length="194" mass="21872">MQSAISAKVRLEGIRGMRWYWVDQFLEFESGKSAKSIKSISLAEEHLHDHFQGIPIMPHSLVIEGIAQTGGLLVAQYYDFRERVILAKVSKAIFHFAAVPGTQLIYSVEAHDIREDGAYISATSHCGERLHAEVELFFAHLDEHDNDRQLFDTADFLQLLRIYRLFDIGKNADGSPIQPPQYMLDAEAAALGQN</sequence>
<keyword evidence="1" id="KW-0456">Lyase</keyword>
<organism evidence="2 3">
    <name type="scientific">Blastopirellula marina DSM 3645</name>
    <dbReference type="NCBI Taxonomy" id="314230"/>
    <lineage>
        <taxon>Bacteria</taxon>
        <taxon>Pseudomonadati</taxon>
        <taxon>Planctomycetota</taxon>
        <taxon>Planctomycetia</taxon>
        <taxon>Pirellulales</taxon>
        <taxon>Pirellulaceae</taxon>
        <taxon>Blastopirellula</taxon>
    </lineage>
</organism>
<proteinExistence type="predicted"/>